<sequence length="112" mass="12165">MSVDEQITGGKLNRNQEDNMDRGIKDEAFVRRALELADFDCGRWIANQAGFNQQASTPLAPLAKAAIVTSTAIYAQKAGFDDAEVKAALALATVGEARAFIDRLSPKVPRRE</sequence>
<evidence type="ECO:0000313" key="1">
    <source>
        <dbReference type="EMBL" id="QOT79419.1"/>
    </source>
</evidence>
<dbReference type="EMBL" id="CP062804">
    <property type="protein sequence ID" value="QOT79419.1"/>
    <property type="molecule type" value="Genomic_DNA"/>
</dbReference>
<dbReference type="GeneID" id="98405659"/>
<dbReference type="RefSeq" id="WP_150986676.1">
    <property type="nucleotide sequence ID" value="NZ_CP062804.1"/>
</dbReference>
<proteinExistence type="predicted"/>
<reference evidence="1 2" key="1">
    <citation type="submission" date="2020-10" db="EMBL/GenBank/DDBJ databases">
        <title>Complete genome sequence of Cupriavidus basilensis CCUG 49340T.</title>
        <authorList>
            <person name="Salva-Serra F."/>
            <person name="Donoso R.A."/>
            <person name="Cho K.H."/>
            <person name="Yoo J.A."/>
            <person name="Lee K."/>
            <person name="Yoon S.-H."/>
            <person name="Perez-Pantoja D."/>
            <person name="Moore E.R.B."/>
        </authorList>
    </citation>
    <scope>NUCLEOTIDE SEQUENCE [LARGE SCALE GENOMIC DNA]</scope>
    <source>
        <strain evidence="2">CCUG 49340</strain>
    </source>
</reference>
<dbReference type="AlphaFoldDB" id="A0A643FTY6"/>
<accession>A0A643FTY6</accession>
<name>A0A643FTY6_9BURK</name>
<protein>
    <submittedName>
        <fullName evidence="1">Uncharacterized protein</fullName>
    </submittedName>
</protein>
<organism evidence="1 2">
    <name type="scientific">Cupriavidus basilensis</name>
    <dbReference type="NCBI Taxonomy" id="68895"/>
    <lineage>
        <taxon>Bacteria</taxon>
        <taxon>Pseudomonadati</taxon>
        <taxon>Pseudomonadota</taxon>
        <taxon>Betaproteobacteria</taxon>
        <taxon>Burkholderiales</taxon>
        <taxon>Burkholderiaceae</taxon>
        <taxon>Cupriavidus</taxon>
    </lineage>
</organism>
<dbReference type="Proteomes" id="UP000397656">
    <property type="component" value="Chromosome 2"/>
</dbReference>
<evidence type="ECO:0000313" key="2">
    <source>
        <dbReference type="Proteomes" id="UP000397656"/>
    </source>
</evidence>
<gene>
    <name evidence="1" type="ORF">F7R26_032355</name>
</gene>